<dbReference type="EC" id="5.2.1.8" evidence="6"/>
<keyword evidence="4" id="KW-0677">Repeat</keyword>
<comment type="subcellular location">
    <subcellularLocation>
        <location evidence="1">Cytoplasm</location>
    </subcellularLocation>
</comment>
<sequence length="795" mass="91746">MEEEARKLLEEGIRKKLISPGKAELPTFATGTKVVFHYRTSRCDGKVLDDSRKMGNHSKPMELILGKKFKLAVWERVVVTMRPGEVSEFTCDTKHTALYPLVSQSLRNISAGKDPLEGQRHCCGIAQIHSHHSLGHKDLDELQANPQPLVFTIELLEALPPGSFQLDVWAMNDKEKLELVPQIHEEGNVLFKQGRVNEAMEKYYNGIACLKNLQMKEHPGDEAWLKLDHMITPLLLNYCQCKLLQGQYYEVIEHCSSLLFKYDDNVKALYKRAKAHAAVWNEREARADFAKVLELEPSLEPSIAKELRIMEEKIRIKDKEEKDRYKGLFRAPSATAMTRFVNDVACLLAKLTEAWAILEEKAGVWEDIDEAKEKDYRLTPKASEKKVKKGKTSQVVDGLSTAGMTKDQERDKIQKFCEISKRSLEKAKDELRNRQKEREDEQDRQRVEITEFKQKLKNVLSEQHNATAEMKMEGVATAMLVQNRNMEVELGLRRDSHSLNANQREKEQHTQNSFRELQLKHQVELMDLASSYDRRIKGESTNLKLQNCGNTPPPVVWTETEEKYLKNLQSVLEAEGKQRQTEIKKLDEEMKTQMVTLEEEHGRAHREAEEYYSAVQRKLLEDQKLLKRELAEATMVQTQAGRELAAAEQENRRLREAVQKAEHKLIQAQEQAEQSRKEKARMKVRNVRGRQVEKELRDQKVEHELLLQCCWELERERDKLLRTQTYTILELEHKKVSELKKTVQKREAQLYAVLSTANLDPTTAANATQKLQDILDSKDATIKALQRELSSAGPT</sequence>
<evidence type="ECO:0000256" key="6">
    <source>
        <dbReference type="PROSITE-ProRule" id="PRU00277"/>
    </source>
</evidence>
<keyword evidence="7" id="KW-0175">Coiled coil</keyword>
<comment type="caution">
    <text evidence="9">The sequence shown here is derived from an EMBL/GenBank/DDBJ whole genome shotgun (WGS) entry which is preliminary data.</text>
</comment>
<evidence type="ECO:0000256" key="4">
    <source>
        <dbReference type="ARBA" id="ARBA00022737"/>
    </source>
</evidence>
<dbReference type="AlphaFoldDB" id="A0A4Z2B181"/>
<organism evidence="9 10">
    <name type="scientific">Takifugu bimaculatus</name>
    <dbReference type="NCBI Taxonomy" id="433685"/>
    <lineage>
        <taxon>Eukaryota</taxon>
        <taxon>Metazoa</taxon>
        <taxon>Chordata</taxon>
        <taxon>Craniata</taxon>
        <taxon>Vertebrata</taxon>
        <taxon>Euteleostomi</taxon>
        <taxon>Actinopterygii</taxon>
        <taxon>Neopterygii</taxon>
        <taxon>Teleostei</taxon>
        <taxon>Neoteleostei</taxon>
        <taxon>Acanthomorphata</taxon>
        <taxon>Eupercaria</taxon>
        <taxon>Tetraodontiformes</taxon>
        <taxon>Tetradontoidea</taxon>
        <taxon>Tetraodontidae</taxon>
        <taxon>Takifugu</taxon>
    </lineage>
</organism>
<keyword evidence="5" id="KW-0802">TPR repeat</keyword>
<keyword evidence="3" id="KW-0597">Phosphoprotein</keyword>
<proteinExistence type="predicted"/>
<dbReference type="Gene3D" id="3.10.50.40">
    <property type="match status" value="1"/>
</dbReference>
<dbReference type="GO" id="GO:0005737">
    <property type="term" value="C:cytoplasm"/>
    <property type="evidence" value="ECO:0007669"/>
    <property type="project" value="UniProtKB-SubCell"/>
</dbReference>
<feature type="coiled-coil region" evidence="7">
    <location>
        <begin position="417"/>
        <end position="448"/>
    </location>
</feature>
<keyword evidence="2" id="KW-0963">Cytoplasm</keyword>
<dbReference type="InterPro" id="IPR025593">
    <property type="entry name" value="GAS8_dom"/>
</dbReference>
<comment type="catalytic activity">
    <reaction evidence="6">
        <text>[protein]-peptidylproline (omega=180) = [protein]-peptidylproline (omega=0)</text>
        <dbReference type="Rhea" id="RHEA:16237"/>
        <dbReference type="Rhea" id="RHEA-COMP:10747"/>
        <dbReference type="Rhea" id="RHEA-COMP:10748"/>
        <dbReference type="ChEBI" id="CHEBI:83833"/>
        <dbReference type="ChEBI" id="CHEBI:83834"/>
        <dbReference type="EC" id="5.2.1.8"/>
    </reaction>
</comment>
<feature type="coiled-coil region" evidence="7">
    <location>
        <begin position="637"/>
        <end position="685"/>
    </location>
</feature>
<reference evidence="9 10" key="1">
    <citation type="submission" date="2019-04" db="EMBL/GenBank/DDBJ databases">
        <title>The sequence and de novo assembly of Takifugu bimaculatus genome using PacBio and Hi-C technologies.</title>
        <authorList>
            <person name="Xu P."/>
            <person name="Liu B."/>
            <person name="Zhou Z."/>
        </authorList>
    </citation>
    <scope>NUCLEOTIDE SEQUENCE [LARGE SCALE GENOMIC DNA]</scope>
    <source>
        <strain evidence="9">TB-2018</strain>
        <tissue evidence="9">Muscle</tissue>
    </source>
</reference>
<evidence type="ECO:0000259" key="8">
    <source>
        <dbReference type="PROSITE" id="PS50059"/>
    </source>
</evidence>
<evidence type="ECO:0000313" key="10">
    <source>
        <dbReference type="Proteomes" id="UP000516260"/>
    </source>
</evidence>
<dbReference type="InterPro" id="IPR046357">
    <property type="entry name" value="PPIase_dom_sf"/>
</dbReference>
<protein>
    <recommendedName>
        <fullName evidence="6">peptidylprolyl isomerase</fullName>
        <ecNumber evidence="6">5.2.1.8</ecNumber>
    </recommendedName>
</protein>
<evidence type="ECO:0000256" key="5">
    <source>
        <dbReference type="ARBA" id="ARBA00022803"/>
    </source>
</evidence>
<dbReference type="InterPro" id="IPR001179">
    <property type="entry name" value="PPIase_FKBP_dom"/>
</dbReference>
<dbReference type="GO" id="GO:0031514">
    <property type="term" value="C:motile cilium"/>
    <property type="evidence" value="ECO:0007669"/>
    <property type="project" value="InterPro"/>
</dbReference>
<dbReference type="Pfam" id="PF13851">
    <property type="entry name" value="GAS"/>
    <property type="match status" value="1"/>
</dbReference>
<accession>A0A4Z2B181</accession>
<dbReference type="GO" id="GO:0003755">
    <property type="term" value="F:peptidyl-prolyl cis-trans isomerase activity"/>
    <property type="evidence" value="ECO:0007669"/>
    <property type="project" value="UniProtKB-KW"/>
</dbReference>
<name>A0A4Z2B181_9TELE</name>
<dbReference type="SUPFAM" id="SSF48452">
    <property type="entry name" value="TPR-like"/>
    <property type="match status" value="1"/>
</dbReference>
<dbReference type="PANTHER" id="PTHR11242">
    <property type="entry name" value="ARYL HYDROCARBON RECEPTOR INTERACTING PROTEIN RELATED"/>
    <property type="match status" value="1"/>
</dbReference>
<evidence type="ECO:0000313" key="9">
    <source>
        <dbReference type="EMBL" id="TNM86113.1"/>
    </source>
</evidence>
<dbReference type="SUPFAM" id="SSF54534">
    <property type="entry name" value="FKBP-like"/>
    <property type="match status" value="1"/>
</dbReference>
<dbReference type="EMBL" id="SWLE01000021">
    <property type="protein sequence ID" value="TNM86113.1"/>
    <property type="molecule type" value="Genomic_DNA"/>
</dbReference>
<dbReference type="FunFam" id="1.25.40.10:FF:000052">
    <property type="entry name" value="Aryl-hydrocarbon-interacting protein-like 1"/>
    <property type="match status" value="1"/>
</dbReference>
<dbReference type="PANTHER" id="PTHR11242:SF3">
    <property type="entry name" value="AH RECEPTOR-INTERACTING PROTEIN"/>
    <property type="match status" value="1"/>
</dbReference>
<feature type="domain" description="PPIase FKBP-type" evidence="8">
    <location>
        <begin position="31"/>
        <end position="85"/>
    </location>
</feature>
<keyword evidence="6" id="KW-0697">Rotamase</keyword>
<keyword evidence="6" id="KW-0413">Isomerase</keyword>
<dbReference type="PROSITE" id="PS50059">
    <property type="entry name" value="FKBP_PPIASE"/>
    <property type="match status" value="1"/>
</dbReference>
<dbReference type="InterPro" id="IPR056277">
    <property type="entry name" value="PPIase_AIP"/>
</dbReference>
<dbReference type="Gene3D" id="1.25.40.10">
    <property type="entry name" value="Tetratricopeptide repeat domain"/>
    <property type="match status" value="1"/>
</dbReference>
<keyword evidence="10" id="KW-1185">Reference proteome</keyword>
<evidence type="ECO:0000256" key="7">
    <source>
        <dbReference type="SAM" id="Coils"/>
    </source>
</evidence>
<dbReference type="Pfam" id="PF23322">
    <property type="entry name" value="PPIase_AIP"/>
    <property type="match status" value="1"/>
</dbReference>
<dbReference type="InterPro" id="IPR039663">
    <property type="entry name" value="AIP/AIPL1/TTC9"/>
</dbReference>
<dbReference type="GO" id="GO:0048870">
    <property type="term" value="P:cell motility"/>
    <property type="evidence" value="ECO:0007669"/>
    <property type="project" value="InterPro"/>
</dbReference>
<dbReference type="Proteomes" id="UP000516260">
    <property type="component" value="Chromosome 8"/>
</dbReference>
<gene>
    <name evidence="9" type="ORF">fugu_008384</name>
</gene>
<evidence type="ECO:0000256" key="1">
    <source>
        <dbReference type="ARBA" id="ARBA00004496"/>
    </source>
</evidence>
<evidence type="ECO:0000256" key="3">
    <source>
        <dbReference type="ARBA" id="ARBA00022553"/>
    </source>
</evidence>
<dbReference type="InterPro" id="IPR011990">
    <property type="entry name" value="TPR-like_helical_dom_sf"/>
</dbReference>
<evidence type="ECO:0000256" key="2">
    <source>
        <dbReference type="ARBA" id="ARBA00022490"/>
    </source>
</evidence>